<keyword evidence="3" id="KW-1185">Reference proteome</keyword>
<evidence type="ECO:0000313" key="3">
    <source>
        <dbReference type="Proteomes" id="UP001165160"/>
    </source>
</evidence>
<dbReference type="Proteomes" id="UP001165160">
    <property type="component" value="Unassembled WGS sequence"/>
</dbReference>
<proteinExistence type="predicted"/>
<gene>
    <name evidence="2" type="ORF">TrVE_jg755</name>
</gene>
<dbReference type="EMBL" id="BRXX01000397">
    <property type="protein sequence ID" value="GMI09333.1"/>
    <property type="molecule type" value="Genomic_DNA"/>
</dbReference>
<evidence type="ECO:0000256" key="1">
    <source>
        <dbReference type="SAM" id="Phobius"/>
    </source>
</evidence>
<dbReference type="AlphaFoldDB" id="A0A9W7KRR6"/>
<comment type="caution">
    <text evidence="2">The sequence shown here is derived from an EMBL/GenBank/DDBJ whole genome shotgun (WGS) entry which is preliminary data.</text>
</comment>
<sequence>MGGWFSKPKCKYSRGWSKSNACPPGFTTVENCGRWSSTISCRAPTSGFSSSAVPVSKQSGRVGTCTNSVSNKDPSSTSCVGNTIKVDSDIVPCCSSGSTCTEANAYGWAERAVCADKNGDYIFDVSSTDECRTKQEEGRGNNFPAQSWCKDADQGAYSCWLPYSMQADGQCFSTVNMQWKFGSDKWSGKTQNGGTKILLPGGSKLISPAPASNSATTVYNSGSIGGVAAGGFACVVGVGALFRKKQQKRSAKPAGVELKDGANTV</sequence>
<keyword evidence="1" id="KW-0812">Transmembrane</keyword>
<reference evidence="3" key="1">
    <citation type="journal article" date="2023" name="Commun. Biol.">
        <title>Genome analysis of Parmales, the sister group of diatoms, reveals the evolutionary specialization of diatoms from phago-mixotrophs to photoautotrophs.</title>
        <authorList>
            <person name="Ban H."/>
            <person name="Sato S."/>
            <person name="Yoshikawa S."/>
            <person name="Yamada K."/>
            <person name="Nakamura Y."/>
            <person name="Ichinomiya M."/>
            <person name="Sato N."/>
            <person name="Blanc-Mathieu R."/>
            <person name="Endo H."/>
            <person name="Kuwata A."/>
            <person name="Ogata H."/>
        </authorList>
    </citation>
    <scope>NUCLEOTIDE SEQUENCE [LARGE SCALE GENOMIC DNA]</scope>
    <source>
        <strain evidence="3">NIES 3699</strain>
    </source>
</reference>
<name>A0A9W7KRR6_9STRA</name>
<protein>
    <submittedName>
        <fullName evidence="2">Uncharacterized protein</fullName>
    </submittedName>
</protein>
<organism evidence="2 3">
    <name type="scientific">Triparma verrucosa</name>
    <dbReference type="NCBI Taxonomy" id="1606542"/>
    <lineage>
        <taxon>Eukaryota</taxon>
        <taxon>Sar</taxon>
        <taxon>Stramenopiles</taxon>
        <taxon>Ochrophyta</taxon>
        <taxon>Bolidophyceae</taxon>
        <taxon>Parmales</taxon>
        <taxon>Triparmaceae</taxon>
        <taxon>Triparma</taxon>
    </lineage>
</organism>
<keyword evidence="1" id="KW-1133">Transmembrane helix</keyword>
<feature type="transmembrane region" description="Helical" evidence="1">
    <location>
        <begin position="222"/>
        <end position="242"/>
    </location>
</feature>
<evidence type="ECO:0000313" key="2">
    <source>
        <dbReference type="EMBL" id="GMI09333.1"/>
    </source>
</evidence>
<accession>A0A9W7KRR6</accession>
<keyword evidence="1" id="KW-0472">Membrane</keyword>